<dbReference type="GO" id="GO:0016020">
    <property type="term" value="C:membrane"/>
    <property type="evidence" value="ECO:0007669"/>
    <property type="project" value="TreeGrafter"/>
</dbReference>
<feature type="transmembrane region" description="Helical" evidence="1">
    <location>
        <begin position="12"/>
        <end position="29"/>
    </location>
</feature>
<dbReference type="Proteomes" id="UP000295023">
    <property type="component" value="Unassembled WGS sequence"/>
</dbReference>
<keyword evidence="4" id="KW-1185">Reference proteome</keyword>
<keyword evidence="3" id="KW-0012">Acyltransferase</keyword>
<reference evidence="3 4" key="1">
    <citation type="submission" date="2019-03" db="EMBL/GenBank/DDBJ databases">
        <title>Paracraurococcus aquatilis NE82 genome sequence.</title>
        <authorList>
            <person name="Zhao Y."/>
            <person name="Du Z."/>
        </authorList>
    </citation>
    <scope>NUCLEOTIDE SEQUENCE [LARGE SCALE GENOMIC DNA]</scope>
    <source>
        <strain evidence="3 4">NE82</strain>
    </source>
</reference>
<protein>
    <submittedName>
        <fullName evidence="3">Acyltransferase</fullName>
    </submittedName>
</protein>
<dbReference type="InterPro" id="IPR050879">
    <property type="entry name" value="Acyltransferase_3"/>
</dbReference>
<sequence length="387" mass="43531">MVQARFTHFPMIDVLRGFAALSVLVYHVIEHFRWTAFPDNGPLVWFRLGWQGVDLFFVISGFVIALSAFALIDRVGESGFRLPFLLRRLARIVPLHYLTCFVFVAFIAPGLILHPGIWAHFVSHLLFFHNLSTEWQGSINGVNWSLGTEMQFYLLILVLAPWLRRCRWWLIPALALPVTWAWRAAAVALVPIDGPAGPFPLFVAATQLPGMLDEFAAGILLARALRSDAALGRLRIAFRLPVLPILAAAAACWGTLSLFWPHASYWDHPGMVIFWRTALAASCGLVVLAACCLRGQPVLRLTWPLRYLGTISYGIYLWHLPVIESVKRVTWIGPDTALWLVLGLTVLLAAGSWHFFESGFVKRVHGMQLRMPGWAWPVRAQLARRLA</sequence>
<organism evidence="3 4">
    <name type="scientific">Roseicella aquatilis</name>
    <dbReference type="NCBI Taxonomy" id="2527868"/>
    <lineage>
        <taxon>Bacteria</taxon>
        <taxon>Pseudomonadati</taxon>
        <taxon>Pseudomonadota</taxon>
        <taxon>Alphaproteobacteria</taxon>
        <taxon>Acetobacterales</taxon>
        <taxon>Roseomonadaceae</taxon>
        <taxon>Roseicella</taxon>
    </lineage>
</organism>
<feature type="domain" description="Acyltransferase 3" evidence="2">
    <location>
        <begin position="12"/>
        <end position="351"/>
    </location>
</feature>
<dbReference type="Pfam" id="PF01757">
    <property type="entry name" value="Acyl_transf_3"/>
    <property type="match status" value="1"/>
</dbReference>
<comment type="caution">
    <text evidence="3">The sequence shown here is derived from an EMBL/GenBank/DDBJ whole genome shotgun (WGS) entry which is preliminary data.</text>
</comment>
<feature type="transmembrane region" description="Helical" evidence="1">
    <location>
        <begin position="202"/>
        <end position="225"/>
    </location>
</feature>
<feature type="transmembrane region" description="Helical" evidence="1">
    <location>
        <begin position="305"/>
        <end position="324"/>
    </location>
</feature>
<feature type="transmembrane region" description="Helical" evidence="1">
    <location>
        <begin position="93"/>
        <end position="121"/>
    </location>
</feature>
<dbReference type="PANTHER" id="PTHR23028:SF131">
    <property type="entry name" value="BLR2367 PROTEIN"/>
    <property type="match status" value="1"/>
</dbReference>
<dbReference type="GO" id="GO:0000271">
    <property type="term" value="P:polysaccharide biosynthetic process"/>
    <property type="evidence" value="ECO:0007669"/>
    <property type="project" value="TreeGrafter"/>
</dbReference>
<dbReference type="AlphaFoldDB" id="A0A4R4DTG7"/>
<gene>
    <name evidence="3" type="ORF">EXY23_03380</name>
</gene>
<dbReference type="EMBL" id="SKBM01000002">
    <property type="protein sequence ID" value="TCZ66129.1"/>
    <property type="molecule type" value="Genomic_DNA"/>
</dbReference>
<dbReference type="GO" id="GO:0016747">
    <property type="term" value="F:acyltransferase activity, transferring groups other than amino-acyl groups"/>
    <property type="evidence" value="ECO:0007669"/>
    <property type="project" value="InterPro"/>
</dbReference>
<feature type="transmembrane region" description="Helical" evidence="1">
    <location>
        <begin position="141"/>
        <end position="162"/>
    </location>
</feature>
<dbReference type="OrthoDB" id="505919at2"/>
<evidence type="ECO:0000313" key="4">
    <source>
        <dbReference type="Proteomes" id="UP000295023"/>
    </source>
</evidence>
<evidence type="ECO:0000313" key="3">
    <source>
        <dbReference type="EMBL" id="TCZ66129.1"/>
    </source>
</evidence>
<keyword evidence="1" id="KW-0472">Membrane</keyword>
<evidence type="ECO:0000259" key="2">
    <source>
        <dbReference type="Pfam" id="PF01757"/>
    </source>
</evidence>
<evidence type="ECO:0000256" key="1">
    <source>
        <dbReference type="SAM" id="Phobius"/>
    </source>
</evidence>
<keyword evidence="1" id="KW-1133">Transmembrane helix</keyword>
<proteinExistence type="predicted"/>
<dbReference type="InterPro" id="IPR002656">
    <property type="entry name" value="Acyl_transf_3_dom"/>
</dbReference>
<accession>A0A4R4DTG7</accession>
<feature type="transmembrane region" description="Helical" evidence="1">
    <location>
        <begin position="169"/>
        <end position="190"/>
    </location>
</feature>
<keyword evidence="1" id="KW-0812">Transmembrane</keyword>
<dbReference type="PANTHER" id="PTHR23028">
    <property type="entry name" value="ACETYLTRANSFERASE"/>
    <property type="match status" value="1"/>
</dbReference>
<feature type="transmembrane region" description="Helical" evidence="1">
    <location>
        <begin position="237"/>
        <end position="260"/>
    </location>
</feature>
<feature type="transmembrane region" description="Helical" evidence="1">
    <location>
        <begin position="49"/>
        <end position="72"/>
    </location>
</feature>
<feature type="transmembrane region" description="Helical" evidence="1">
    <location>
        <begin position="336"/>
        <end position="356"/>
    </location>
</feature>
<keyword evidence="3" id="KW-0808">Transferase</keyword>
<name>A0A4R4DTG7_9PROT</name>
<feature type="transmembrane region" description="Helical" evidence="1">
    <location>
        <begin position="272"/>
        <end position="293"/>
    </location>
</feature>
<dbReference type="RefSeq" id="WP_132284534.1">
    <property type="nucleotide sequence ID" value="NZ_SKBM01000002.1"/>
</dbReference>